<dbReference type="EMBL" id="VFIA01000026">
    <property type="protein sequence ID" value="MBC3793372.1"/>
    <property type="molecule type" value="Genomic_DNA"/>
</dbReference>
<name>A0ABR6W9Y3_9BACT</name>
<gene>
    <name evidence="1" type="ORF">FH603_3890</name>
</gene>
<proteinExistence type="predicted"/>
<comment type="caution">
    <text evidence="1">The sequence shown here is derived from an EMBL/GenBank/DDBJ whole genome shotgun (WGS) entry which is preliminary data.</text>
</comment>
<accession>A0ABR6W9Y3</accession>
<evidence type="ECO:0000313" key="1">
    <source>
        <dbReference type="EMBL" id="MBC3793372.1"/>
    </source>
</evidence>
<keyword evidence="2" id="KW-1185">Reference proteome</keyword>
<protein>
    <submittedName>
        <fullName evidence="1">Uncharacterized protein</fullName>
    </submittedName>
</protein>
<dbReference type="RefSeq" id="WP_186739250.1">
    <property type="nucleotide sequence ID" value="NZ_VFIA01000026.1"/>
</dbReference>
<evidence type="ECO:0000313" key="2">
    <source>
        <dbReference type="Proteomes" id="UP000700732"/>
    </source>
</evidence>
<sequence length="134" mass="15350">MPEIPIDLPQGGDPLVAQTCQSQHLYWITLISRNEAEAGQLLLWLTNLPKKQNLSRLSHEAILYYSHLKRIETNCQRLRLNMVCERSSCTPTDRTFCCKPNTGLYTSMAITAELHRLSDELNQVKAGCQQFHHL</sequence>
<organism evidence="1 2">
    <name type="scientific">Spirosoma utsteinense</name>
    <dbReference type="NCBI Taxonomy" id="2585773"/>
    <lineage>
        <taxon>Bacteria</taxon>
        <taxon>Pseudomonadati</taxon>
        <taxon>Bacteroidota</taxon>
        <taxon>Cytophagia</taxon>
        <taxon>Cytophagales</taxon>
        <taxon>Cytophagaceae</taxon>
        <taxon>Spirosoma</taxon>
    </lineage>
</organism>
<dbReference type="Proteomes" id="UP000700732">
    <property type="component" value="Unassembled WGS sequence"/>
</dbReference>
<reference evidence="1 2" key="1">
    <citation type="submission" date="2019-06" db="EMBL/GenBank/DDBJ databases">
        <title>Spirosoma utsteinense sp. nov. isolated from Antarctic ice-free soils.</title>
        <authorList>
            <person name="Tahon G."/>
        </authorList>
    </citation>
    <scope>NUCLEOTIDE SEQUENCE [LARGE SCALE GENOMIC DNA]</scope>
    <source>
        <strain evidence="1 2">LMG 31447</strain>
    </source>
</reference>